<gene>
    <name evidence="9" type="ORF">LECACI_7A006400</name>
</gene>
<feature type="compositionally biased region" description="Polar residues" evidence="7">
    <location>
        <begin position="121"/>
        <end position="137"/>
    </location>
</feature>
<reference evidence="9" key="1">
    <citation type="submission" date="2023-11" db="EMBL/GenBank/DDBJ databases">
        <authorList>
            <person name="Alioto T."/>
            <person name="Alioto T."/>
            <person name="Gomez Garrido J."/>
        </authorList>
    </citation>
    <scope>NUCLEOTIDE SEQUENCE</scope>
</reference>
<proteinExistence type="predicted"/>
<dbReference type="EMBL" id="CAVMBE010000045">
    <property type="protein sequence ID" value="CAK4031242.1"/>
    <property type="molecule type" value="Genomic_DNA"/>
</dbReference>
<dbReference type="SMART" id="SM00066">
    <property type="entry name" value="GAL4"/>
    <property type="match status" value="1"/>
</dbReference>
<dbReference type="PROSITE" id="PS00463">
    <property type="entry name" value="ZN2_CY6_FUNGAL_1"/>
    <property type="match status" value="1"/>
</dbReference>
<dbReference type="GO" id="GO:0005634">
    <property type="term" value="C:nucleus"/>
    <property type="evidence" value="ECO:0007669"/>
    <property type="project" value="UniProtKB-SubCell"/>
</dbReference>
<keyword evidence="6" id="KW-0539">Nucleus</keyword>
<feature type="compositionally biased region" description="Low complexity" evidence="7">
    <location>
        <begin position="84"/>
        <end position="95"/>
    </location>
</feature>
<evidence type="ECO:0000256" key="1">
    <source>
        <dbReference type="ARBA" id="ARBA00004123"/>
    </source>
</evidence>
<dbReference type="InterPro" id="IPR007219">
    <property type="entry name" value="XnlR_reg_dom"/>
</dbReference>
<dbReference type="GO" id="GO:0006351">
    <property type="term" value="P:DNA-templated transcription"/>
    <property type="evidence" value="ECO:0007669"/>
    <property type="project" value="InterPro"/>
</dbReference>
<organism evidence="9 10">
    <name type="scientific">Lecanosticta acicola</name>
    <dbReference type="NCBI Taxonomy" id="111012"/>
    <lineage>
        <taxon>Eukaryota</taxon>
        <taxon>Fungi</taxon>
        <taxon>Dikarya</taxon>
        <taxon>Ascomycota</taxon>
        <taxon>Pezizomycotina</taxon>
        <taxon>Dothideomycetes</taxon>
        <taxon>Dothideomycetidae</taxon>
        <taxon>Mycosphaerellales</taxon>
        <taxon>Mycosphaerellaceae</taxon>
        <taxon>Lecanosticta</taxon>
    </lineage>
</organism>
<dbReference type="Pfam" id="PF00172">
    <property type="entry name" value="Zn_clus"/>
    <property type="match status" value="1"/>
</dbReference>
<dbReference type="InterPro" id="IPR001138">
    <property type="entry name" value="Zn2Cys6_DnaBD"/>
</dbReference>
<feature type="region of interest" description="Disordered" evidence="7">
    <location>
        <begin position="120"/>
        <end position="143"/>
    </location>
</feature>
<sequence>MSTTSDVPAHRACASCRGQKVRCIIDESNPEVCQRCARSGRTCVFTPLQKRKQRKRTDTRVAELEKEMRAMRQALAQKERDSRSSSPTQSQSQHQQEGERGRSVGLWFKDLQPNAALLGQADNQGNADGTDEATSQAIRRAAHSQHGPLVWPWKYTNKPLSEEEDVIDRGLLSMATARQLFEMYRTQLFAHYPMVAIPDSVTADDMRRTKPALFLAIIAAAAGKENSELSAALDQEVLQAYATRSLVQSEKSLELVQALLVSAVWYHPPIKFGQLKYYEYIHMAATMAMDIGIGSRPAMHRTRFKSKPSDLVDDKDIQHPAEDIKNPDLSMSARTRDSSPDTSSIECRRTFVACYIICAGVSFSLRRPNMLRVSSYIRECVDLIERTPNTIPTDSTLVAWARLTFLGEEIADSFCYADPGNIASITELRAQMMLKDYEKRLSTWYDIYEMDMGTGSLLIMYYTIRLYLFEIALHVDHSPEDFRAPYQMGGIDPLANADDIPTQILAETIAQSIASAHGLLNTFLAMDVDGLRALPVFSYVRVSFANFVLAKLCLSAASPWSRIGKLVDRTSLKVDPYMDQMIMHVRNIIGTKRSRVPSVFLALLFKLRHWCLNPSMIEQSEEWRRQQQTGELQDDSTDRAVTSKQQFAIDVGGPRITEHTSSDGCSPRTAGNEGSGGSVSGLSPTVQFADATLSAPQYPQDTTTNAVQTSMDVSMARTAPMMAGPSGWPLDQMNMNYDGNIMQMLGEMNAFSEGGLTGLDDWAQMPSDFTGINQMDMMNWQMASGPNGGATMG</sequence>
<dbReference type="GO" id="GO:0008270">
    <property type="term" value="F:zinc ion binding"/>
    <property type="evidence" value="ECO:0007669"/>
    <property type="project" value="InterPro"/>
</dbReference>
<feature type="region of interest" description="Disordered" evidence="7">
    <location>
        <begin position="73"/>
        <end position="101"/>
    </location>
</feature>
<comment type="caution">
    <text evidence="9">The sequence shown here is derived from an EMBL/GenBank/DDBJ whole genome shotgun (WGS) entry which is preliminary data.</text>
</comment>
<evidence type="ECO:0000259" key="8">
    <source>
        <dbReference type="PROSITE" id="PS50048"/>
    </source>
</evidence>
<keyword evidence="5" id="KW-0804">Transcription</keyword>
<keyword evidence="10" id="KW-1185">Reference proteome</keyword>
<name>A0AAI8Z2H2_9PEZI</name>
<accession>A0AAI8Z2H2</accession>
<feature type="region of interest" description="Disordered" evidence="7">
    <location>
        <begin position="646"/>
        <end position="684"/>
    </location>
</feature>
<dbReference type="PANTHER" id="PTHR31845:SF39">
    <property type="entry name" value="TRANSCRIPTION FACTOR PBCR-RELATED"/>
    <property type="match status" value="1"/>
</dbReference>
<evidence type="ECO:0000256" key="7">
    <source>
        <dbReference type="SAM" id="MobiDB-lite"/>
    </source>
</evidence>
<evidence type="ECO:0000256" key="4">
    <source>
        <dbReference type="ARBA" id="ARBA00023125"/>
    </source>
</evidence>
<evidence type="ECO:0000256" key="3">
    <source>
        <dbReference type="ARBA" id="ARBA00023015"/>
    </source>
</evidence>
<dbReference type="Gene3D" id="4.10.240.10">
    <property type="entry name" value="Zn(2)-C6 fungal-type DNA-binding domain"/>
    <property type="match status" value="1"/>
</dbReference>
<keyword evidence="3" id="KW-0805">Transcription regulation</keyword>
<comment type="subcellular location">
    <subcellularLocation>
        <location evidence="1">Nucleus</location>
    </subcellularLocation>
</comment>
<keyword evidence="2" id="KW-0479">Metal-binding</keyword>
<evidence type="ECO:0000256" key="6">
    <source>
        <dbReference type="ARBA" id="ARBA00023242"/>
    </source>
</evidence>
<dbReference type="Pfam" id="PF04082">
    <property type="entry name" value="Fungal_trans"/>
    <property type="match status" value="1"/>
</dbReference>
<dbReference type="CDD" id="cd12148">
    <property type="entry name" value="fungal_TF_MHR"/>
    <property type="match status" value="1"/>
</dbReference>
<dbReference type="SUPFAM" id="SSF57701">
    <property type="entry name" value="Zn2/Cys6 DNA-binding domain"/>
    <property type="match status" value="1"/>
</dbReference>
<dbReference type="CDD" id="cd00067">
    <property type="entry name" value="GAL4"/>
    <property type="match status" value="1"/>
</dbReference>
<evidence type="ECO:0000256" key="2">
    <source>
        <dbReference type="ARBA" id="ARBA00022723"/>
    </source>
</evidence>
<feature type="region of interest" description="Disordered" evidence="7">
    <location>
        <begin position="622"/>
        <end position="641"/>
    </location>
</feature>
<feature type="domain" description="Zn(2)-C6 fungal-type" evidence="8">
    <location>
        <begin position="12"/>
        <end position="45"/>
    </location>
</feature>
<dbReference type="PROSITE" id="PS50048">
    <property type="entry name" value="ZN2_CY6_FUNGAL_2"/>
    <property type="match status" value="1"/>
</dbReference>
<feature type="region of interest" description="Disordered" evidence="7">
    <location>
        <begin position="321"/>
        <end position="343"/>
    </location>
</feature>
<protein>
    <recommendedName>
        <fullName evidence="8">Zn(2)-C6 fungal-type domain-containing protein</fullName>
    </recommendedName>
</protein>
<keyword evidence="4" id="KW-0238">DNA-binding</keyword>
<dbReference type="GO" id="GO:0000976">
    <property type="term" value="F:transcription cis-regulatory region binding"/>
    <property type="evidence" value="ECO:0007669"/>
    <property type="project" value="TreeGrafter"/>
</dbReference>
<evidence type="ECO:0000313" key="10">
    <source>
        <dbReference type="Proteomes" id="UP001296104"/>
    </source>
</evidence>
<dbReference type="GO" id="GO:0000981">
    <property type="term" value="F:DNA-binding transcription factor activity, RNA polymerase II-specific"/>
    <property type="evidence" value="ECO:0007669"/>
    <property type="project" value="InterPro"/>
</dbReference>
<evidence type="ECO:0000256" key="5">
    <source>
        <dbReference type="ARBA" id="ARBA00023163"/>
    </source>
</evidence>
<dbReference type="PANTHER" id="PTHR31845">
    <property type="entry name" value="FINGER DOMAIN PROTEIN, PUTATIVE-RELATED"/>
    <property type="match status" value="1"/>
</dbReference>
<dbReference type="Proteomes" id="UP001296104">
    <property type="component" value="Unassembled WGS sequence"/>
</dbReference>
<dbReference type="InterPro" id="IPR036864">
    <property type="entry name" value="Zn2-C6_fun-type_DNA-bd_sf"/>
</dbReference>
<dbReference type="AlphaFoldDB" id="A0AAI8Z2H2"/>
<dbReference type="InterPro" id="IPR051089">
    <property type="entry name" value="prtT"/>
</dbReference>
<evidence type="ECO:0000313" key="9">
    <source>
        <dbReference type="EMBL" id="CAK4031242.1"/>
    </source>
</evidence>